<evidence type="ECO:0000256" key="6">
    <source>
        <dbReference type="ARBA" id="ARBA00022741"/>
    </source>
</evidence>
<keyword evidence="4 15" id="KW-0808">Transferase</keyword>
<reference evidence="15 16" key="1">
    <citation type="submission" date="2024-04" db="EMBL/GenBank/DDBJ databases">
        <title>draft genome sequnece of Paenibacillus filicis.</title>
        <authorList>
            <person name="Kim D.-U."/>
        </authorList>
    </citation>
    <scope>NUCLEOTIDE SEQUENCE [LARGE SCALE GENOMIC DNA]</scope>
    <source>
        <strain evidence="15 16">KACC14197</strain>
    </source>
</reference>
<evidence type="ECO:0000256" key="3">
    <source>
        <dbReference type="ARBA" id="ARBA00022553"/>
    </source>
</evidence>
<evidence type="ECO:0000256" key="8">
    <source>
        <dbReference type="ARBA" id="ARBA00022840"/>
    </source>
</evidence>
<dbReference type="InterPro" id="IPR010559">
    <property type="entry name" value="Sig_transdc_His_kin_internal"/>
</dbReference>
<keyword evidence="3" id="KW-0597">Phosphoprotein</keyword>
<proteinExistence type="predicted"/>
<dbReference type="InterPro" id="IPR036890">
    <property type="entry name" value="HATPase_C_sf"/>
</dbReference>
<dbReference type="PROSITE" id="PS50885">
    <property type="entry name" value="HAMP"/>
    <property type="match status" value="1"/>
</dbReference>
<dbReference type="InterPro" id="IPR003660">
    <property type="entry name" value="HAMP_dom"/>
</dbReference>
<protein>
    <submittedName>
        <fullName evidence="15">Sensor histidine kinase</fullName>
        <ecNumber evidence="15">2.7.13.3</ecNumber>
    </submittedName>
</protein>
<evidence type="ECO:0000256" key="12">
    <source>
        <dbReference type="SAM" id="Coils"/>
    </source>
</evidence>
<dbReference type="Gene3D" id="3.30.565.10">
    <property type="entry name" value="Histidine kinase-like ATPase, C-terminal domain"/>
    <property type="match status" value="1"/>
</dbReference>
<keyword evidence="5 13" id="KW-0812">Transmembrane</keyword>
<evidence type="ECO:0000256" key="5">
    <source>
        <dbReference type="ARBA" id="ARBA00022692"/>
    </source>
</evidence>
<evidence type="ECO:0000256" key="7">
    <source>
        <dbReference type="ARBA" id="ARBA00022777"/>
    </source>
</evidence>
<feature type="coiled-coil region" evidence="12">
    <location>
        <begin position="369"/>
        <end position="396"/>
    </location>
</feature>
<evidence type="ECO:0000256" key="10">
    <source>
        <dbReference type="ARBA" id="ARBA00023012"/>
    </source>
</evidence>
<evidence type="ECO:0000256" key="13">
    <source>
        <dbReference type="SAM" id="Phobius"/>
    </source>
</evidence>
<keyword evidence="9 13" id="KW-1133">Transmembrane helix</keyword>
<dbReference type="Pfam" id="PF06580">
    <property type="entry name" value="His_kinase"/>
    <property type="match status" value="1"/>
</dbReference>
<keyword evidence="7 15" id="KW-0418">Kinase</keyword>
<dbReference type="RefSeq" id="WP_341415800.1">
    <property type="nucleotide sequence ID" value="NZ_JBBPCC010000007.1"/>
</dbReference>
<dbReference type="SUPFAM" id="SSF55874">
    <property type="entry name" value="ATPase domain of HSP90 chaperone/DNA topoisomerase II/histidine kinase"/>
    <property type="match status" value="1"/>
</dbReference>
<keyword evidence="2" id="KW-1003">Cell membrane</keyword>
<organism evidence="15 16">
    <name type="scientific">Paenibacillus filicis</name>
    <dbReference type="NCBI Taxonomy" id="669464"/>
    <lineage>
        <taxon>Bacteria</taxon>
        <taxon>Bacillati</taxon>
        <taxon>Bacillota</taxon>
        <taxon>Bacilli</taxon>
        <taxon>Bacillales</taxon>
        <taxon>Paenibacillaceae</taxon>
        <taxon>Paenibacillus</taxon>
    </lineage>
</organism>
<sequence>MKTLFDKLSKWSLRQKVLLSIIICLIAPPTIAIQVSNYFTRDVLREQAVINAQESLDVANLYVTERMNSMIYMTNNIQFDNEMATVMKKLGQQPLDPALLVLEGKYITNKLETLVFSKDHMYISVLLPNGAYFTNYSGSEFNPQQFAEESWYSKLDQMTEYDIEWVGAHPNYIQSRSKTSPYLITMARALKSGDAKPYAYVILSAEEKTISDFFYKYAPTQKMILTDAAGTVFASADNQQIGAATAFPDYGPSEQQGSKIFTIHDQEYILLNKKLPFAGWHLISLVSYQNAIEKIQTIRTNDYLVQVLFLLVFIAILYWIISRIMNPLVILARVASQVRLGTLHVRADIRGTDEVGRLGQVFNQMLDHIESMIEQITEEQTRKRKLELELLQAQINPHFLFNLLNSIRMKIRMKGDRESADIISSLSKLLRMSINRNNECLPVHVEVEIVQHYVKLMNVRHNQKIQYEESVASNVLLEEIPRFTIQPFIENAFIHGLNQKYGHITLTIWKEDAFMYISVKDDGVGMGEETKHELNQALHREEHESKSRVNGIGLKNVYDRLQMTYGTSFRMDIHSDLHRGTEIVVKLPLSAKGEA</sequence>
<keyword evidence="10" id="KW-0902">Two-component regulatory system</keyword>
<keyword evidence="16" id="KW-1185">Reference proteome</keyword>
<dbReference type="SUPFAM" id="SSF158472">
    <property type="entry name" value="HAMP domain-like"/>
    <property type="match status" value="1"/>
</dbReference>
<evidence type="ECO:0000313" key="16">
    <source>
        <dbReference type="Proteomes" id="UP001469365"/>
    </source>
</evidence>
<name>A0ABU9DIM2_9BACL</name>
<keyword evidence="6" id="KW-0547">Nucleotide-binding</keyword>
<accession>A0ABU9DIM2</accession>
<keyword evidence="8" id="KW-0067">ATP-binding</keyword>
<evidence type="ECO:0000256" key="11">
    <source>
        <dbReference type="ARBA" id="ARBA00023136"/>
    </source>
</evidence>
<dbReference type="SMART" id="SM00304">
    <property type="entry name" value="HAMP"/>
    <property type="match status" value="1"/>
</dbReference>
<keyword evidence="12" id="KW-0175">Coiled coil</keyword>
<dbReference type="Pfam" id="PF02518">
    <property type="entry name" value="HATPase_c"/>
    <property type="match status" value="1"/>
</dbReference>
<dbReference type="InterPro" id="IPR050640">
    <property type="entry name" value="Bact_2-comp_sensor_kinase"/>
</dbReference>
<evidence type="ECO:0000256" key="1">
    <source>
        <dbReference type="ARBA" id="ARBA00004651"/>
    </source>
</evidence>
<keyword evidence="11 13" id="KW-0472">Membrane</keyword>
<dbReference type="Pfam" id="PF00672">
    <property type="entry name" value="HAMP"/>
    <property type="match status" value="1"/>
</dbReference>
<evidence type="ECO:0000313" key="15">
    <source>
        <dbReference type="EMBL" id="MEK8128710.1"/>
    </source>
</evidence>
<dbReference type="PANTHER" id="PTHR34220:SF11">
    <property type="entry name" value="SENSOR PROTEIN KINASE HPTS"/>
    <property type="match status" value="1"/>
</dbReference>
<dbReference type="InterPro" id="IPR003594">
    <property type="entry name" value="HATPase_dom"/>
</dbReference>
<comment type="subcellular location">
    <subcellularLocation>
        <location evidence="1">Cell membrane</location>
        <topology evidence="1">Multi-pass membrane protein</topology>
    </subcellularLocation>
</comment>
<dbReference type="EMBL" id="JBBPCC010000007">
    <property type="protein sequence ID" value="MEK8128710.1"/>
    <property type="molecule type" value="Genomic_DNA"/>
</dbReference>
<dbReference type="EC" id="2.7.13.3" evidence="15"/>
<dbReference type="Gene3D" id="6.10.340.10">
    <property type="match status" value="1"/>
</dbReference>
<feature type="domain" description="HAMP" evidence="14">
    <location>
        <begin position="322"/>
        <end position="374"/>
    </location>
</feature>
<feature type="transmembrane region" description="Helical" evidence="13">
    <location>
        <begin position="303"/>
        <end position="321"/>
    </location>
</feature>
<evidence type="ECO:0000259" key="14">
    <source>
        <dbReference type="PROSITE" id="PS50885"/>
    </source>
</evidence>
<comment type="caution">
    <text evidence="15">The sequence shown here is derived from an EMBL/GenBank/DDBJ whole genome shotgun (WGS) entry which is preliminary data.</text>
</comment>
<dbReference type="CDD" id="cd06225">
    <property type="entry name" value="HAMP"/>
    <property type="match status" value="1"/>
</dbReference>
<dbReference type="PANTHER" id="PTHR34220">
    <property type="entry name" value="SENSOR HISTIDINE KINASE YPDA"/>
    <property type="match status" value="1"/>
</dbReference>
<evidence type="ECO:0000256" key="2">
    <source>
        <dbReference type="ARBA" id="ARBA00022475"/>
    </source>
</evidence>
<dbReference type="GO" id="GO:0004673">
    <property type="term" value="F:protein histidine kinase activity"/>
    <property type="evidence" value="ECO:0007669"/>
    <property type="project" value="UniProtKB-EC"/>
</dbReference>
<dbReference type="Proteomes" id="UP001469365">
    <property type="component" value="Unassembled WGS sequence"/>
</dbReference>
<dbReference type="SMART" id="SM00387">
    <property type="entry name" value="HATPase_c"/>
    <property type="match status" value="1"/>
</dbReference>
<evidence type="ECO:0000256" key="9">
    <source>
        <dbReference type="ARBA" id="ARBA00022989"/>
    </source>
</evidence>
<evidence type="ECO:0000256" key="4">
    <source>
        <dbReference type="ARBA" id="ARBA00022679"/>
    </source>
</evidence>
<gene>
    <name evidence="15" type="ORF">WMW72_12420</name>
</gene>